<proteinExistence type="predicted"/>
<organism evidence="3 4">
    <name type="scientific">Cryptococcus tetragattii IND107</name>
    <dbReference type="NCBI Taxonomy" id="1296105"/>
    <lineage>
        <taxon>Eukaryota</taxon>
        <taxon>Fungi</taxon>
        <taxon>Dikarya</taxon>
        <taxon>Basidiomycota</taxon>
        <taxon>Agaricomycotina</taxon>
        <taxon>Tremellomycetes</taxon>
        <taxon>Tremellales</taxon>
        <taxon>Cryptococcaceae</taxon>
        <taxon>Cryptococcus</taxon>
        <taxon>Cryptococcus gattii species complex</taxon>
    </lineage>
</organism>
<dbReference type="EMBL" id="ATAM02000004">
    <property type="protein sequence ID" value="KAL0250356.1"/>
    <property type="molecule type" value="Genomic_DNA"/>
</dbReference>
<dbReference type="Pfam" id="PF05686">
    <property type="entry name" value="Glyco_transf_90"/>
    <property type="match status" value="1"/>
</dbReference>
<accession>A0ABR3BTS5</accession>
<keyword evidence="4" id="KW-1185">Reference proteome</keyword>
<protein>
    <recommendedName>
        <fullName evidence="2">Glycosyl transferase CAP10 domain-containing protein</fullName>
    </recommendedName>
</protein>
<reference evidence="4" key="1">
    <citation type="submission" date="2015-01" db="EMBL/GenBank/DDBJ databases">
        <title>The Genome Sequence of Cryptococcus gattii MMRL2647.</title>
        <authorList>
            <consortium name="The Broad Institute Genomics Platform"/>
            <person name="Cuomo C."/>
            <person name="Litvintseva A."/>
            <person name="Chen Y."/>
            <person name="Heitman J."/>
            <person name="Sun S."/>
            <person name="Springer D."/>
            <person name="Dromer F."/>
            <person name="Young S."/>
            <person name="Zeng Q."/>
            <person name="Gargeya S."/>
            <person name="Abouelleil A."/>
            <person name="Alvarado L."/>
            <person name="Chapman S.B."/>
            <person name="Gainer-Dewar J."/>
            <person name="Goldberg J."/>
            <person name="Griggs A."/>
            <person name="Gujja S."/>
            <person name="Hansen M."/>
            <person name="Howarth C."/>
            <person name="Imamovic A."/>
            <person name="Larimer J."/>
            <person name="Murphy C."/>
            <person name="Naylor J."/>
            <person name="Pearson M."/>
            <person name="Priest M."/>
            <person name="Roberts A."/>
            <person name="Saif S."/>
            <person name="Shea T."/>
            <person name="Sykes S."/>
            <person name="Wortman J."/>
            <person name="Nusbaum C."/>
            <person name="Birren B."/>
        </authorList>
    </citation>
    <scope>NUCLEOTIDE SEQUENCE [LARGE SCALE GENOMIC DNA]</scope>
    <source>
        <strain evidence="4">IND107</strain>
    </source>
</reference>
<evidence type="ECO:0000313" key="3">
    <source>
        <dbReference type="EMBL" id="KAL0250356.1"/>
    </source>
</evidence>
<dbReference type="GeneID" id="91989386"/>
<comment type="caution">
    <text evidence="3">The sequence shown here is derived from an EMBL/GenBank/DDBJ whole genome shotgun (WGS) entry which is preliminary data.</text>
</comment>
<reference evidence="3 4" key="2">
    <citation type="submission" date="2024-01" db="EMBL/GenBank/DDBJ databases">
        <title>Comparative genomics of Cryptococcus and Kwoniella reveals pathogenesis evolution and contrasting modes of karyotype evolution via chromosome fusion or intercentromeric recombination.</title>
        <authorList>
            <person name="Coelho M.A."/>
            <person name="David-Palma M."/>
            <person name="Shea T."/>
            <person name="Bowers K."/>
            <person name="Mcginley-Smith S."/>
            <person name="Mohammad A.W."/>
            <person name="Gnirke A."/>
            <person name="Yurkov A.M."/>
            <person name="Nowrousian M."/>
            <person name="Sun S."/>
            <person name="Cuomo C.A."/>
            <person name="Heitman J."/>
        </authorList>
    </citation>
    <scope>NUCLEOTIDE SEQUENCE [LARGE SCALE GENOMIC DNA]</scope>
    <source>
        <strain evidence="3 4">IND107</strain>
    </source>
</reference>
<feature type="domain" description="Glycosyl transferase CAP10" evidence="2">
    <location>
        <begin position="335"/>
        <end position="621"/>
    </location>
</feature>
<dbReference type="RefSeq" id="XP_066614543.1">
    <property type="nucleotide sequence ID" value="XM_066757074.1"/>
</dbReference>
<sequence>MPRYLRIYVAVAAFALLAAVHYLLPPSPGTEPYFASSSPGVFDGEDGQRADSAGVVVDKKGLMSYSPGHAGHPVEMLIERAKKLADDMERRIASVKSVKDSAKDYVLSFGMRPPRGFDAWYAYTQSAPAPHPPPLPSLIPLAHKPMLPFLSHPAALLRTRVGELRDNDGSIFTLTFVTDGQGDRGTACAANGKWHTKDWHVRDKGMVLVRGAAAWSWRCNNTLSLLLPLLPLMPEEMFSQNPPLELAFSIDDGPRGMVHNTFRERSETLARSGRLWPEAQLHQAEQAMRWTYGWSWSCPENTPLKGHGSDLVINDLTDIVSADAESQHVAGDKTFIADFDKSIDYCMNPDLMSLHHILLSEQYRAAVDLVPALATCRTKWNSDLVGVPLDGVHETVEFIPWEKKEINKAFWRGTATGLFHDKVNAWRQSQRERLHWFGNNMTGTMPLLLPDGSIKHWDRADLVDKWSDVGLSGGPTQCNVEDGTCDAMAKEIDFKDRVSKEDGIKYKYVIDVDGNGWSSRFRRLLQGNNVVFKSTLYPEWFHDMLIPWYHYIPTKLDYSDIFDILAFFQGSPDGSIPGRDDLAKEIAAHAHEFVQERWREEDMRSFMYLLILEYWRLMSDDRKAASYQG</sequence>
<dbReference type="InterPro" id="IPR051091">
    <property type="entry name" value="O-Glucosyltr/Glycosyltrsf_90"/>
</dbReference>
<name>A0ABR3BTS5_9TREE</name>
<gene>
    <name evidence="3" type="ORF">I308_102529</name>
</gene>
<dbReference type="Proteomes" id="UP000054399">
    <property type="component" value="Unassembled WGS sequence"/>
</dbReference>
<evidence type="ECO:0000313" key="4">
    <source>
        <dbReference type="Proteomes" id="UP000054399"/>
    </source>
</evidence>
<dbReference type="PANTHER" id="PTHR12203">
    <property type="entry name" value="KDEL LYS-ASP-GLU-LEU CONTAINING - RELATED"/>
    <property type="match status" value="1"/>
</dbReference>
<evidence type="ECO:0000256" key="1">
    <source>
        <dbReference type="SAM" id="Phobius"/>
    </source>
</evidence>
<keyword evidence="1" id="KW-0812">Transmembrane</keyword>
<keyword evidence="1" id="KW-0472">Membrane</keyword>
<dbReference type="PANTHER" id="PTHR12203:SF118">
    <property type="entry name" value="BETA-1,2-XYLOSYLTRANSFERASE 1"/>
    <property type="match status" value="1"/>
</dbReference>
<dbReference type="SMART" id="SM00672">
    <property type="entry name" value="CAP10"/>
    <property type="match status" value="1"/>
</dbReference>
<keyword evidence="1" id="KW-1133">Transmembrane helix</keyword>
<dbReference type="InterPro" id="IPR006598">
    <property type="entry name" value="CAP10"/>
</dbReference>
<feature type="transmembrane region" description="Helical" evidence="1">
    <location>
        <begin position="7"/>
        <end position="24"/>
    </location>
</feature>
<evidence type="ECO:0000259" key="2">
    <source>
        <dbReference type="SMART" id="SM00672"/>
    </source>
</evidence>